<evidence type="ECO:0000313" key="2">
    <source>
        <dbReference type="EMBL" id="CAF1076754.1"/>
    </source>
</evidence>
<evidence type="ECO:0000313" key="3">
    <source>
        <dbReference type="EMBL" id="CAF1218291.1"/>
    </source>
</evidence>
<dbReference type="EMBL" id="CAJNOL010000847">
    <property type="protein sequence ID" value="CAF1218291.1"/>
    <property type="molecule type" value="Genomic_DNA"/>
</dbReference>
<reference evidence="3" key="1">
    <citation type="submission" date="2021-02" db="EMBL/GenBank/DDBJ databases">
        <authorList>
            <person name="Nowell W R."/>
        </authorList>
    </citation>
    <scope>NUCLEOTIDE SEQUENCE</scope>
</reference>
<dbReference type="EMBL" id="CAJNOH010000292">
    <property type="protein sequence ID" value="CAF0987538.1"/>
    <property type="molecule type" value="Genomic_DNA"/>
</dbReference>
<proteinExistence type="predicted"/>
<dbReference type="Proteomes" id="UP000663854">
    <property type="component" value="Unassembled WGS sequence"/>
</dbReference>
<dbReference type="Proteomes" id="UP000663864">
    <property type="component" value="Unassembled WGS sequence"/>
</dbReference>
<gene>
    <name evidence="3" type="ORF">JXQ802_LOCUS25304</name>
    <name evidence="1" type="ORF">PYM288_LOCUS13942</name>
    <name evidence="2" type="ORF">ZHD862_LOCUS16369</name>
</gene>
<dbReference type="Proteomes" id="UP000663870">
    <property type="component" value="Unassembled WGS sequence"/>
</dbReference>
<evidence type="ECO:0000313" key="4">
    <source>
        <dbReference type="Proteomes" id="UP000663870"/>
    </source>
</evidence>
<evidence type="ECO:0000313" key="1">
    <source>
        <dbReference type="EMBL" id="CAF0987538.1"/>
    </source>
</evidence>
<organism evidence="3 4">
    <name type="scientific">Rotaria sordida</name>
    <dbReference type="NCBI Taxonomy" id="392033"/>
    <lineage>
        <taxon>Eukaryota</taxon>
        <taxon>Metazoa</taxon>
        <taxon>Spiralia</taxon>
        <taxon>Gnathifera</taxon>
        <taxon>Rotifera</taxon>
        <taxon>Eurotatoria</taxon>
        <taxon>Bdelloidea</taxon>
        <taxon>Philodinida</taxon>
        <taxon>Philodinidae</taxon>
        <taxon>Rotaria</taxon>
    </lineage>
</organism>
<name>A0A814XQB2_9BILA</name>
<dbReference type="EMBL" id="CAJNOT010000769">
    <property type="protein sequence ID" value="CAF1076754.1"/>
    <property type="molecule type" value="Genomic_DNA"/>
</dbReference>
<dbReference type="AlphaFoldDB" id="A0A814XQB2"/>
<comment type="caution">
    <text evidence="3">The sequence shown here is derived from an EMBL/GenBank/DDBJ whole genome shotgun (WGS) entry which is preliminary data.</text>
</comment>
<accession>A0A814XQB2</accession>
<protein>
    <submittedName>
        <fullName evidence="3">Uncharacterized protein</fullName>
    </submittedName>
</protein>
<keyword evidence="4" id="KW-1185">Reference proteome</keyword>
<sequence length="162" mass="19604">MDKNGLSRLSILNSNGKEYLYRLRSSHTENDVLLLIAYPSKDIVAYLQGQWRNETLNVTYDIFNYTTNQWTNGTIKKTFNVFIEKYFIEWDGQNFLMKKKLFSINHKFYDENQDVLAQFRMRFRWFNWSLIKYDLKIYSDKLPDAVYFFSIAIVDHNNIFQE</sequence>